<dbReference type="STRING" id="215637.A0A4V1J5E2"/>
<dbReference type="PANTHER" id="PTHR45922">
    <property type="entry name" value="CLEAVAGE AND POLYADENYLATION SPECIFICITY FACTOR SUBUNIT 2"/>
    <property type="match status" value="1"/>
</dbReference>
<dbReference type="Pfam" id="PF10996">
    <property type="entry name" value="Beta-Casp"/>
    <property type="match status" value="1"/>
</dbReference>
<keyword evidence="7" id="KW-1185">Reference proteome</keyword>
<reference evidence="7" key="1">
    <citation type="journal article" date="2018" name="Nat. Microbiol.">
        <title>Leveraging single-cell genomics to expand the fungal tree of life.</title>
        <authorList>
            <person name="Ahrendt S.R."/>
            <person name="Quandt C.A."/>
            <person name="Ciobanu D."/>
            <person name="Clum A."/>
            <person name="Salamov A."/>
            <person name="Andreopoulos B."/>
            <person name="Cheng J.F."/>
            <person name="Woyke T."/>
            <person name="Pelin A."/>
            <person name="Henrissat B."/>
            <person name="Reynolds N.K."/>
            <person name="Benny G.L."/>
            <person name="Smith M.E."/>
            <person name="James T.Y."/>
            <person name="Grigoriev I.V."/>
        </authorList>
    </citation>
    <scope>NUCLEOTIDE SEQUENCE [LARGE SCALE GENOMIC DNA]</scope>
    <source>
        <strain evidence="7">RSA 468</strain>
    </source>
</reference>
<proteinExistence type="inferred from homology"/>
<dbReference type="CDD" id="cd16293">
    <property type="entry name" value="CPSF2-like_MBL-fold"/>
    <property type="match status" value="1"/>
</dbReference>
<dbReference type="GO" id="GO:0005847">
    <property type="term" value="C:mRNA cleavage and polyadenylation specificity factor complex"/>
    <property type="evidence" value="ECO:0007669"/>
    <property type="project" value="InterPro"/>
</dbReference>
<feature type="non-terminal residue" evidence="6">
    <location>
        <position position="1"/>
    </location>
</feature>
<dbReference type="Pfam" id="PF16661">
    <property type="entry name" value="Lactamase_B_6"/>
    <property type="match status" value="1"/>
</dbReference>
<dbReference type="InterPro" id="IPR035639">
    <property type="entry name" value="CPSF2_MBL"/>
</dbReference>
<dbReference type="InterPro" id="IPR027075">
    <property type="entry name" value="CPSF2"/>
</dbReference>
<dbReference type="EMBL" id="ML002334">
    <property type="protein sequence ID" value="RKP38749.1"/>
    <property type="molecule type" value="Genomic_DNA"/>
</dbReference>
<dbReference type="Proteomes" id="UP000268162">
    <property type="component" value="Unassembled WGS sequence"/>
</dbReference>
<dbReference type="InterPro" id="IPR036866">
    <property type="entry name" value="RibonucZ/Hydroxyglut_hydro"/>
</dbReference>
<evidence type="ECO:0000256" key="4">
    <source>
        <dbReference type="RuleBase" id="RU365006"/>
    </source>
</evidence>
<dbReference type="GO" id="GO:0006398">
    <property type="term" value="P:mRNA 3'-end processing by stem-loop binding and cleavage"/>
    <property type="evidence" value="ECO:0007669"/>
    <property type="project" value="InterPro"/>
</dbReference>
<sequence>RVAPQIDIVLFSHPTVEHVGAYTYAYTQWKLRCPAYAAYPVLSMGRLTMQDLLQSRLQTEPFDAFSIDDINEAFDHITSLRHRQPVHLTGKCQGISIAAYAAGHTVGGTIWKISKDTDSVVYAVDYNQIKELHLNGSELLTGGTIHDQLSRPSLLITDTHRALTTLPPRKQRETLFLDTILPTLTAGHQVLIPTDSSARILELCYMVEQMWTDRKLKFPVYFLSHRSEPTFNYAKTMLEWMGPWMTEKFTQNRESPFDLIHVKLIHRLDALDKHAAGPLLVLASGVSLETGFARTLFARWATQPDNLVMLYNPGPAHSLAHRLYTTWTQRSGTSPLYTLNDTIDLTLKYKVYLKGAELAQHFERERRRQEQAASEAALQARHKTLMEEDKSDESDEDMDDTDIEKLLFEKYDLYVREPTLVGGVHHSGQSFRMFPFIERRKQFDDYGEILDRKHFEEKSAEATDTVAQGSSSAAAGLMASAPVEPPFKYTTEQVSLPLQCRLAYVDFTGLADGRSVVNILNQWGARKLILVHGNTACTDYLAQLCFANELIPTNAEIFTPNVGETLTVASGQVSLTLTLSEALFANLRLQPLQDYKVGRVSGLVHQSASARESGRAVLEMTKADQAHPFRPPVFIGNPRLTQLRQLLIKRGFTADFKDGGVLVCNNSVAIRKVSKAQDMPDLLGFFRLVLVMDSTRVCIGWLI</sequence>
<organism evidence="6 7">
    <name type="scientific">Dimargaris cristalligena</name>
    <dbReference type="NCBI Taxonomy" id="215637"/>
    <lineage>
        <taxon>Eukaryota</taxon>
        <taxon>Fungi</taxon>
        <taxon>Fungi incertae sedis</taxon>
        <taxon>Zoopagomycota</taxon>
        <taxon>Kickxellomycotina</taxon>
        <taxon>Dimargaritomycetes</taxon>
        <taxon>Dimargaritales</taxon>
        <taxon>Dimargaritaceae</taxon>
        <taxon>Dimargaris</taxon>
    </lineage>
</organism>
<dbReference type="InterPro" id="IPR025069">
    <property type="entry name" value="Cpsf2_C"/>
</dbReference>
<name>A0A4V1J5E2_9FUNG</name>
<evidence type="ECO:0000313" key="7">
    <source>
        <dbReference type="Proteomes" id="UP000268162"/>
    </source>
</evidence>
<dbReference type="Gene3D" id="3.60.15.10">
    <property type="entry name" value="Ribonuclease Z/Hydroxyacylglutathione hydrolase-like"/>
    <property type="match status" value="1"/>
</dbReference>
<gene>
    <name evidence="6" type="ORF">BJ085DRAFT_19098</name>
</gene>
<dbReference type="PANTHER" id="PTHR45922:SF1">
    <property type="entry name" value="CLEAVAGE AND POLYADENYLATION SPECIFICITY FACTOR SUBUNIT 2"/>
    <property type="match status" value="1"/>
</dbReference>
<dbReference type="Pfam" id="PF07521">
    <property type="entry name" value="RMMBL"/>
    <property type="match status" value="1"/>
</dbReference>
<dbReference type="SUPFAM" id="SSF56281">
    <property type="entry name" value="Metallo-hydrolase/oxidoreductase"/>
    <property type="match status" value="1"/>
</dbReference>
<evidence type="ECO:0000256" key="3">
    <source>
        <dbReference type="ARBA" id="ARBA00023242"/>
    </source>
</evidence>
<feature type="domain" description="Beta-Casp" evidence="5">
    <location>
        <begin position="200"/>
        <end position="323"/>
    </location>
</feature>
<keyword evidence="4" id="KW-0694">RNA-binding</keyword>
<comment type="subcellular location">
    <subcellularLocation>
        <location evidence="1 4">Nucleus</location>
    </subcellularLocation>
</comment>
<dbReference type="Pfam" id="PF13299">
    <property type="entry name" value="CPSF100_C"/>
    <property type="match status" value="1"/>
</dbReference>
<dbReference type="InterPro" id="IPR001279">
    <property type="entry name" value="Metallo-B-lactamas"/>
</dbReference>
<dbReference type="InterPro" id="IPR011108">
    <property type="entry name" value="RMMBL"/>
</dbReference>
<comment type="similarity">
    <text evidence="4">Belongs to the metallo-beta-lactamase superfamily. RNA-metabolizing metallo-beta-lactamase-like family. CPSF2/YSH1 subfamily.</text>
</comment>
<evidence type="ECO:0000256" key="2">
    <source>
        <dbReference type="ARBA" id="ARBA00022664"/>
    </source>
</evidence>
<protein>
    <recommendedName>
        <fullName evidence="4">Cleavage and polyadenylation specificity factor subunit 2</fullName>
    </recommendedName>
    <alternativeName>
        <fullName evidence="4">Cleavage and polyadenylation specificity factor 100 kDa subunit</fullName>
    </alternativeName>
</protein>
<keyword evidence="3 4" id="KW-0539">Nucleus</keyword>
<dbReference type="SMART" id="SM01027">
    <property type="entry name" value="Beta-Casp"/>
    <property type="match status" value="1"/>
</dbReference>
<evidence type="ECO:0000313" key="6">
    <source>
        <dbReference type="EMBL" id="RKP38749.1"/>
    </source>
</evidence>
<dbReference type="AlphaFoldDB" id="A0A4V1J5E2"/>
<dbReference type="InterPro" id="IPR022712">
    <property type="entry name" value="Beta_Casp"/>
</dbReference>
<accession>A0A4V1J5E2</accession>
<evidence type="ECO:0000256" key="1">
    <source>
        <dbReference type="ARBA" id="ARBA00004123"/>
    </source>
</evidence>
<dbReference type="GO" id="GO:0003723">
    <property type="term" value="F:RNA binding"/>
    <property type="evidence" value="ECO:0007669"/>
    <property type="project" value="UniProtKB-KW"/>
</dbReference>
<evidence type="ECO:0000259" key="5">
    <source>
        <dbReference type="SMART" id="SM01027"/>
    </source>
</evidence>
<keyword evidence="2 4" id="KW-0507">mRNA processing</keyword>